<dbReference type="PANTHER" id="PTHR10072">
    <property type="entry name" value="IRON-SULFUR CLUSTER ASSEMBLY PROTEIN"/>
    <property type="match status" value="1"/>
</dbReference>
<evidence type="ECO:0000313" key="3">
    <source>
        <dbReference type="EMBL" id="GAA3974249.1"/>
    </source>
</evidence>
<organism evidence="3 4">
    <name type="scientific">Allohahella marinimesophila</name>
    <dbReference type="NCBI Taxonomy" id="1054972"/>
    <lineage>
        <taxon>Bacteria</taxon>
        <taxon>Pseudomonadati</taxon>
        <taxon>Pseudomonadota</taxon>
        <taxon>Gammaproteobacteria</taxon>
        <taxon>Oceanospirillales</taxon>
        <taxon>Hahellaceae</taxon>
        <taxon>Allohahella</taxon>
    </lineage>
</organism>
<reference evidence="4" key="1">
    <citation type="journal article" date="2019" name="Int. J. Syst. Evol. Microbiol.">
        <title>The Global Catalogue of Microorganisms (GCM) 10K type strain sequencing project: providing services to taxonomists for standard genome sequencing and annotation.</title>
        <authorList>
            <consortium name="The Broad Institute Genomics Platform"/>
            <consortium name="The Broad Institute Genome Sequencing Center for Infectious Disease"/>
            <person name="Wu L."/>
            <person name="Ma J."/>
        </authorList>
    </citation>
    <scope>NUCLEOTIDE SEQUENCE [LARGE SCALE GENOMIC DNA]</scope>
    <source>
        <strain evidence="4">JCM 17555</strain>
    </source>
</reference>
<accession>A0ABP7Q093</accession>
<evidence type="ECO:0000259" key="2">
    <source>
        <dbReference type="Pfam" id="PF01521"/>
    </source>
</evidence>
<comment type="caution">
    <text evidence="3">The sequence shown here is derived from an EMBL/GenBank/DDBJ whole genome shotgun (WGS) entry which is preliminary data.</text>
</comment>
<dbReference type="InterPro" id="IPR017870">
    <property type="entry name" value="FeS_cluster_insertion_CS"/>
</dbReference>
<dbReference type="PANTHER" id="PTHR10072:SF41">
    <property type="entry name" value="IRON-SULFUR CLUSTER ASSEMBLY 1 HOMOLOG, MITOCHONDRIAL"/>
    <property type="match status" value="1"/>
</dbReference>
<comment type="similarity">
    <text evidence="1">Belongs to the HesB/IscA family.</text>
</comment>
<dbReference type="Proteomes" id="UP001501337">
    <property type="component" value="Unassembled WGS sequence"/>
</dbReference>
<dbReference type="RefSeq" id="WP_344808649.1">
    <property type="nucleotide sequence ID" value="NZ_BAABBO010000018.1"/>
</dbReference>
<dbReference type="InterPro" id="IPR016092">
    <property type="entry name" value="ATAP"/>
</dbReference>
<gene>
    <name evidence="3" type="primary">iscA</name>
    <name evidence="3" type="ORF">GCM10022278_34160</name>
</gene>
<evidence type="ECO:0000256" key="1">
    <source>
        <dbReference type="ARBA" id="ARBA00006718"/>
    </source>
</evidence>
<sequence>MTAQVNTVEPTARGRTLELTENARAHIAGQMQKHPDAAAFRIGVKMSGCSGYMYVVDVADAISAEDEVFDFQGTRVVVSRQALPVLSGTTVDFVKQGLNSMFRFHNPNAGASCGCGESFTTDTLVTE</sequence>
<dbReference type="InterPro" id="IPR035903">
    <property type="entry name" value="HesB-like_dom_sf"/>
</dbReference>
<dbReference type="Gene3D" id="2.60.300.12">
    <property type="entry name" value="HesB-like domain"/>
    <property type="match status" value="1"/>
</dbReference>
<dbReference type="NCBIfam" id="TIGR00049">
    <property type="entry name" value="iron-sulfur cluster assembly accessory protein"/>
    <property type="match status" value="1"/>
</dbReference>
<dbReference type="PROSITE" id="PS01152">
    <property type="entry name" value="HESB"/>
    <property type="match status" value="1"/>
</dbReference>
<dbReference type="InterPro" id="IPR050322">
    <property type="entry name" value="Fe-S_cluster_asmbl/transfer"/>
</dbReference>
<protein>
    <submittedName>
        <fullName evidence="3">Iron-sulfur cluster assembly protein IscA</fullName>
    </submittedName>
</protein>
<dbReference type="EMBL" id="BAABBO010000018">
    <property type="protein sequence ID" value="GAA3974249.1"/>
    <property type="molecule type" value="Genomic_DNA"/>
</dbReference>
<feature type="domain" description="Core" evidence="2">
    <location>
        <begin position="17"/>
        <end position="117"/>
    </location>
</feature>
<name>A0ABP7Q093_9GAMM</name>
<dbReference type="Pfam" id="PF01521">
    <property type="entry name" value="Fe-S_biosyn"/>
    <property type="match status" value="1"/>
</dbReference>
<proteinExistence type="inferred from homology"/>
<evidence type="ECO:0000313" key="4">
    <source>
        <dbReference type="Proteomes" id="UP001501337"/>
    </source>
</evidence>
<dbReference type="SUPFAM" id="SSF89360">
    <property type="entry name" value="HesB-like domain"/>
    <property type="match status" value="1"/>
</dbReference>
<dbReference type="InterPro" id="IPR000361">
    <property type="entry name" value="ATAP_core_dom"/>
</dbReference>
<keyword evidence="4" id="KW-1185">Reference proteome</keyword>